<reference evidence="3" key="1">
    <citation type="journal article" date="2021" name="Syst. Appl. Microbiol.">
        <title>Roseomonas hellenica sp. nov., isolated from roots of wild-growing Alkanna tinctoria.</title>
        <authorList>
            <person name="Rat A."/>
            <person name="Naranjo H.D."/>
            <person name="Lebbe L."/>
            <person name="Cnockaert M."/>
            <person name="Krigas N."/>
            <person name="Grigoriadou K."/>
            <person name="Maloupa E."/>
            <person name="Willems A."/>
        </authorList>
    </citation>
    <scope>NUCLEOTIDE SEQUENCE [LARGE SCALE GENOMIC DNA]</scope>
    <source>
        <strain evidence="3">LMG 31159</strain>
    </source>
</reference>
<dbReference type="PANTHER" id="PTHR43211">
    <property type="entry name" value="FUMARYLACETOACETATE HYDROLASE"/>
    <property type="match status" value="1"/>
</dbReference>
<gene>
    <name evidence="2" type="ORF">GXW78_26250</name>
</gene>
<keyword evidence="2" id="KW-0378">Hydrolase</keyword>
<evidence type="ECO:0000313" key="2">
    <source>
        <dbReference type="EMBL" id="MBR0653185.1"/>
    </source>
</evidence>
<protein>
    <submittedName>
        <fullName evidence="2">Fumarylacetoacetate hydrolase family protein</fullName>
    </submittedName>
</protein>
<dbReference type="InterPro" id="IPR036663">
    <property type="entry name" value="Fumarylacetoacetase_C_sf"/>
</dbReference>
<accession>A0ABS5EQ77</accession>
<dbReference type="SUPFAM" id="SSF56529">
    <property type="entry name" value="FAH"/>
    <property type="match status" value="1"/>
</dbReference>
<name>A0ABS5EQ77_9PROT</name>
<dbReference type="Gene3D" id="3.90.850.10">
    <property type="entry name" value="Fumarylacetoacetase-like, C-terminal domain"/>
    <property type="match status" value="1"/>
</dbReference>
<comment type="caution">
    <text evidence="2">The sequence shown here is derived from an EMBL/GenBank/DDBJ whole genome shotgun (WGS) entry which is preliminary data.</text>
</comment>
<feature type="domain" description="Fumarylacetoacetase-like C-terminal" evidence="1">
    <location>
        <begin position="144"/>
        <end position="326"/>
    </location>
</feature>
<evidence type="ECO:0000259" key="1">
    <source>
        <dbReference type="Pfam" id="PF01557"/>
    </source>
</evidence>
<evidence type="ECO:0000313" key="3">
    <source>
        <dbReference type="Proteomes" id="UP000698752"/>
    </source>
</evidence>
<sequence>MKLATFEINTPLGPQRRVGVVMDAGIVDATAARSALLERQVPAAAAARIGAAQVPPEMVDLIGMGETGLDWVREAVAYVHSRGQEATGVGQRLVHAMDAITLLAPVPRPPGIANFSCWPAHGKAGAERGSVLKPAEEGGGILPYWKGNPDSYVGPGTTLRPPSYGQTSDLDVECEFVAIVGSGGRNLDRDAARRAIIGFTIVNDGSSRTRQLMEMKSGRGPAKGKDFDGGNIMGPWIVTHDEIGDLRDQRLSLSVNGEELSSASTADMSRDFEDMLGYLSLEQTIRPGHVISSGCYHRGCGMDLKRSWQSGERVELRVSGIGALVTMIG</sequence>
<dbReference type="PANTHER" id="PTHR43211:SF1">
    <property type="entry name" value="BLL6422 PROTEIN"/>
    <property type="match status" value="1"/>
</dbReference>
<dbReference type="Proteomes" id="UP000698752">
    <property type="component" value="Unassembled WGS sequence"/>
</dbReference>
<dbReference type="EMBL" id="JAAEDI010000042">
    <property type="protein sequence ID" value="MBR0653185.1"/>
    <property type="molecule type" value="Genomic_DNA"/>
</dbReference>
<dbReference type="InterPro" id="IPR011234">
    <property type="entry name" value="Fumarylacetoacetase-like_C"/>
</dbReference>
<dbReference type="RefSeq" id="WP_211871890.1">
    <property type="nucleotide sequence ID" value="NZ_JAAEDI010000042.1"/>
</dbReference>
<dbReference type="GO" id="GO:0016787">
    <property type="term" value="F:hydrolase activity"/>
    <property type="evidence" value="ECO:0007669"/>
    <property type="project" value="UniProtKB-KW"/>
</dbReference>
<proteinExistence type="predicted"/>
<organism evidence="2 3">
    <name type="scientific">Neoroseomonas terrae</name>
    <dbReference type="NCBI Taxonomy" id="424799"/>
    <lineage>
        <taxon>Bacteria</taxon>
        <taxon>Pseudomonadati</taxon>
        <taxon>Pseudomonadota</taxon>
        <taxon>Alphaproteobacteria</taxon>
        <taxon>Acetobacterales</taxon>
        <taxon>Acetobacteraceae</taxon>
        <taxon>Neoroseomonas</taxon>
    </lineage>
</organism>
<dbReference type="Pfam" id="PF01557">
    <property type="entry name" value="FAA_hydrolase"/>
    <property type="match status" value="1"/>
</dbReference>
<keyword evidence="3" id="KW-1185">Reference proteome</keyword>